<name>V8C6J5_9HELI</name>
<comment type="caution">
    <text evidence="2">The sequence shown here is derived from an EMBL/GenBank/DDBJ whole genome shotgun (WGS) entry which is preliminary data.</text>
</comment>
<evidence type="ECO:0000313" key="3">
    <source>
        <dbReference type="Proteomes" id="UP000018731"/>
    </source>
</evidence>
<sequence length="249" mass="27326">MSPISSISSTSRTDTSALAELFASRYAPQSATLPQTPAQNITQDISQAQNHLDTSGATTPARDSAKTNTQQHPQTTQDSKTDSKIPYNSAEKDTLPTLQDFIHDPANEQNSALNLVSQINQISNINQVSDTQNTAQTQQGVQSISRLEDTFTPSDELSAAMRAKSYFKNALIDADSFKAMARQLHNDGVINRDEMMMVDFLSEKSPNISLKDFDSMIKNDNLSREMRGLIAQLVQKIHLMNYLSGGALA</sequence>
<feature type="region of interest" description="Disordered" evidence="1">
    <location>
        <begin position="29"/>
        <end position="90"/>
    </location>
</feature>
<reference evidence="2 3" key="1">
    <citation type="journal article" date="2014" name="Genome Announc.">
        <title>Draft genome sequences of six enterohepatic helicobacter species isolated from humans and one from rhesus macaques.</title>
        <authorList>
            <person name="Shen Z."/>
            <person name="Sheh A."/>
            <person name="Young S.K."/>
            <person name="Abouelliel A."/>
            <person name="Ward D.V."/>
            <person name="Earl A.M."/>
            <person name="Fox J.G."/>
        </authorList>
    </citation>
    <scope>NUCLEOTIDE SEQUENCE [LARGE SCALE GENOMIC DNA]</scope>
    <source>
        <strain evidence="2 3">MIT 99-5501</strain>
    </source>
</reference>
<evidence type="ECO:0000313" key="2">
    <source>
        <dbReference type="EMBL" id="ETD22697.1"/>
    </source>
</evidence>
<accession>V8C6J5</accession>
<feature type="compositionally biased region" description="Polar residues" evidence="1">
    <location>
        <begin position="29"/>
        <end position="58"/>
    </location>
</feature>
<dbReference type="EMBL" id="AZJI01000007">
    <property type="protein sequence ID" value="ETD22697.1"/>
    <property type="molecule type" value="Genomic_DNA"/>
</dbReference>
<evidence type="ECO:0000256" key="1">
    <source>
        <dbReference type="SAM" id="MobiDB-lite"/>
    </source>
</evidence>
<keyword evidence="3" id="KW-1185">Reference proteome</keyword>
<dbReference type="OrthoDB" id="5323326at2"/>
<feature type="compositionally biased region" description="Polar residues" evidence="1">
    <location>
        <begin position="66"/>
        <end position="78"/>
    </location>
</feature>
<dbReference type="PATRIC" id="fig|1357400.3.peg.2013"/>
<dbReference type="AlphaFoldDB" id="V8C6J5"/>
<dbReference type="Proteomes" id="UP000018731">
    <property type="component" value="Unassembled WGS sequence"/>
</dbReference>
<dbReference type="HOGENOM" id="CLU_1114614_0_0_7"/>
<gene>
    <name evidence="2" type="ORF">HMPREF2086_01496</name>
</gene>
<proteinExistence type="predicted"/>
<organism evidence="2 3">
    <name type="scientific">Helicobacter macacae MIT 99-5501</name>
    <dbReference type="NCBI Taxonomy" id="1357400"/>
    <lineage>
        <taxon>Bacteria</taxon>
        <taxon>Pseudomonadati</taxon>
        <taxon>Campylobacterota</taxon>
        <taxon>Epsilonproteobacteria</taxon>
        <taxon>Campylobacterales</taxon>
        <taxon>Helicobacteraceae</taxon>
        <taxon>Helicobacter</taxon>
    </lineage>
</organism>
<protein>
    <submittedName>
        <fullName evidence="2">Uncharacterized protein</fullName>
    </submittedName>
</protein>
<dbReference type="STRING" id="1357400.HMPREF2086_01496"/>
<dbReference type="RefSeq" id="WP_023928231.1">
    <property type="nucleotide sequence ID" value="NZ_KI669455.1"/>
</dbReference>